<gene>
    <name evidence="2" type="ORF">TDIS_1074</name>
</gene>
<dbReference type="InterPro" id="IPR013429">
    <property type="entry name" value="Regulatory_FmdB_Zinc_ribbon"/>
</dbReference>
<keyword evidence="3" id="KW-1185">Reference proteome</keyword>
<proteinExistence type="predicted"/>
<sequence>MPIYEFECEACGEVFEELVFGGKIEGIKCKKCQSEKVKKLMSACGFKSEGKFVSTASGGACSGCAGGSCSTCH</sequence>
<dbReference type="Proteomes" id="UP000078390">
    <property type="component" value="Unassembled WGS sequence"/>
</dbReference>
<dbReference type="EMBL" id="LWLG01000006">
    <property type="protein sequence ID" value="OAQ20785.1"/>
    <property type="molecule type" value="Genomic_DNA"/>
</dbReference>
<feature type="domain" description="Putative regulatory protein FmdB zinc ribbon" evidence="1">
    <location>
        <begin position="1"/>
        <end position="42"/>
    </location>
</feature>
<organism evidence="2 3">
    <name type="scientific">Thermosulfurimonas dismutans</name>
    <dbReference type="NCBI Taxonomy" id="999894"/>
    <lineage>
        <taxon>Bacteria</taxon>
        <taxon>Pseudomonadati</taxon>
        <taxon>Thermodesulfobacteriota</taxon>
        <taxon>Thermodesulfobacteria</taxon>
        <taxon>Thermodesulfobacteriales</taxon>
        <taxon>Thermodesulfobacteriaceae</taxon>
        <taxon>Thermosulfurimonas</taxon>
    </lineage>
</organism>
<dbReference type="RefSeq" id="WP_068670086.1">
    <property type="nucleotide sequence ID" value="NZ_LWLG01000006.1"/>
</dbReference>
<evidence type="ECO:0000259" key="1">
    <source>
        <dbReference type="SMART" id="SM00834"/>
    </source>
</evidence>
<name>A0A179D401_9BACT</name>
<dbReference type="AlphaFoldDB" id="A0A179D401"/>
<protein>
    <recommendedName>
        <fullName evidence="1">Putative regulatory protein FmdB zinc ribbon domain-containing protein</fullName>
    </recommendedName>
</protein>
<dbReference type="SMART" id="SM00834">
    <property type="entry name" value="CxxC_CXXC_SSSS"/>
    <property type="match status" value="1"/>
</dbReference>
<accession>A0A179D401</accession>
<evidence type="ECO:0000313" key="3">
    <source>
        <dbReference type="Proteomes" id="UP000078390"/>
    </source>
</evidence>
<evidence type="ECO:0000313" key="2">
    <source>
        <dbReference type="EMBL" id="OAQ20785.1"/>
    </source>
</evidence>
<comment type="caution">
    <text evidence="2">The sequence shown here is derived from an EMBL/GenBank/DDBJ whole genome shotgun (WGS) entry which is preliminary data.</text>
</comment>
<dbReference type="STRING" id="999894.TDIS_1074"/>
<dbReference type="Pfam" id="PF09723">
    <property type="entry name" value="Zn_ribbon_8"/>
    <property type="match status" value="1"/>
</dbReference>
<reference evidence="2 3" key="1">
    <citation type="submission" date="2016-04" db="EMBL/GenBank/DDBJ databases">
        <title>Genome analysis of Thermosulfurimonas dismutans, the first thermophilic sulfur-disproportionating bacterium of the phylum Thermodesulfobacteria.</title>
        <authorList>
            <person name="Mardanov A.V."/>
            <person name="Beletsky A.V."/>
            <person name="Kadnikov V.V."/>
            <person name="Slobodkin A.I."/>
            <person name="Ravin N.V."/>
        </authorList>
    </citation>
    <scope>NUCLEOTIDE SEQUENCE [LARGE SCALE GENOMIC DNA]</scope>
    <source>
        <strain evidence="2 3">S95</strain>
    </source>
</reference>
<dbReference type="NCBIfam" id="TIGR02605">
    <property type="entry name" value="CxxC_CxxC_SSSS"/>
    <property type="match status" value="1"/>
</dbReference>